<proteinExistence type="predicted"/>
<feature type="transmembrane region" description="Helical" evidence="6">
    <location>
        <begin position="400"/>
        <end position="421"/>
    </location>
</feature>
<sequence>MARLLIDRRCHLKRFIVYAGLFLVVLVNYIDRVNLSVAAGPLRKALDLSAVQLGYIFSSFSWTYIIFLIPLGRLVDRWGAAKALPAALAVWSLGGVMTGFSGSYAGLLVSRLVLGAGEAVTYPAGARVIRDWVPREERGFAQALMSSGQMFGPAFGAIFVGWLVASFGWELSFIISGGLGFVLAAAWFLIYHQPEDASWLDQAEKTRILAGRDISKNQSKDSGPAQPVLGSFLRSPTMWALAFVQGCGIYLQYLFVNWLPTYLQSSNSMGIMSASALTAIPYLFAGVTVISLAKLSDRILSRKTIANGGRRLVIAGCLCLAAIILVTPFMSSFWLILGVISVSLGCAASATSMNLALANDLLRNSNHAGIAASFVIFGGNLFGAFAPVITGYAISSTYGFKGAFVIAGILLVLGSIVCALLTRDPIDQQSEAEPVPAPAI</sequence>
<evidence type="ECO:0000256" key="6">
    <source>
        <dbReference type="SAM" id="Phobius"/>
    </source>
</evidence>
<keyword evidence="5 6" id="KW-0472">Membrane</keyword>
<dbReference type="Pfam" id="PF07690">
    <property type="entry name" value="MFS_1"/>
    <property type="match status" value="2"/>
</dbReference>
<keyword evidence="3 6" id="KW-0812">Transmembrane</keyword>
<feature type="transmembrane region" description="Helical" evidence="6">
    <location>
        <begin position="150"/>
        <end position="167"/>
    </location>
</feature>
<dbReference type="PANTHER" id="PTHR11662">
    <property type="entry name" value="SOLUTE CARRIER FAMILY 17"/>
    <property type="match status" value="1"/>
</dbReference>
<dbReference type="InterPro" id="IPR011701">
    <property type="entry name" value="MFS"/>
</dbReference>
<feature type="transmembrane region" description="Helical" evidence="6">
    <location>
        <begin position="83"/>
        <end position="102"/>
    </location>
</feature>
<feature type="transmembrane region" description="Helical" evidence="6">
    <location>
        <begin position="239"/>
        <end position="259"/>
    </location>
</feature>
<accession>A0A1H1ZKR5</accession>
<dbReference type="GO" id="GO:0022857">
    <property type="term" value="F:transmembrane transporter activity"/>
    <property type="evidence" value="ECO:0007669"/>
    <property type="project" value="InterPro"/>
</dbReference>
<feature type="transmembrane region" description="Helical" evidence="6">
    <location>
        <begin position="312"/>
        <end position="330"/>
    </location>
</feature>
<evidence type="ECO:0000259" key="7">
    <source>
        <dbReference type="PROSITE" id="PS50850"/>
    </source>
</evidence>
<keyword evidence="4 6" id="KW-1133">Transmembrane helix</keyword>
<dbReference type="PANTHER" id="PTHR11662:SF399">
    <property type="entry name" value="FI19708P1-RELATED"/>
    <property type="match status" value="1"/>
</dbReference>
<evidence type="ECO:0000256" key="5">
    <source>
        <dbReference type="ARBA" id="ARBA00023136"/>
    </source>
</evidence>
<dbReference type="Proteomes" id="UP000243904">
    <property type="component" value="Chromosome I"/>
</dbReference>
<reference evidence="9" key="1">
    <citation type="submission" date="2016-10" db="EMBL/GenBank/DDBJ databases">
        <authorList>
            <person name="Varghese N."/>
            <person name="Submissions S."/>
        </authorList>
    </citation>
    <scope>NUCLEOTIDE SEQUENCE [LARGE SCALE GENOMIC DNA]</scope>
    <source>
        <strain evidence="9">GAS369</strain>
    </source>
</reference>
<organism evidence="8 9">
    <name type="scientific">Bradyrhizobium canariense</name>
    <dbReference type="NCBI Taxonomy" id="255045"/>
    <lineage>
        <taxon>Bacteria</taxon>
        <taxon>Pseudomonadati</taxon>
        <taxon>Pseudomonadota</taxon>
        <taxon>Alphaproteobacteria</taxon>
        <taxon>Hyphomicrobiales</taxon>
        <taxon>Nitrobacteraceae</taxon>
        <taxon>Bradyrhizobium</taxon>
    </lineage>
</organism>
<feature type="transmembrane region" description="Helical" evidence="6">
    <location>
        <begin position="271"/>
        <end position="292"/>
    </location>
</feature>
<evidence type="ECO:0000256" key="3">
    <source>
        <dbReference type="ARBA" id="ARBA00022692"/>
    </source>
</evidence>
<dbReference type="InterPro" id="IPR020846">
    <property type="entry name" value="MFS_dom"/>
</dbReference>
<dbReference type="InterPro" id="IPR050382">
    <property type="entry name" value="MFS_Na/Anion_cotransporter"/>
</dbReference>
<gene>
    <name evidence="8" type="ORF">SAMN05444158_5509</name>
</gene>
<feature type="transmembrane region" description="Helical" evidence="6">
    <location>
        <begin position="12"/>
        <end position="30"/>
    </location>
</feature>
<dbReference type="InterPro" id="IPR000849">
    <property type="entry name" value="Sugar_P_transporter"/>
</dbReference>
<feature type="domain" description="Major facilitator superfamily (MFS) profile" evidence="7">
    <location>
        <begin position="17"/>
        <end position="426"/>
    </location>
</feature>
<comment type="subcellular location">
    <subcellularLocation>
        <location evidence="1">Cell membrane</location>
        <topology evidence="1">Multi-pass membrane protein</topology>
    </subcellularLocation>
</comment>
<dbReference type="Gene3D" id="1.20.1250.20">
    <property type="entry name" value="MFS general substrate transporter like domains"/>
    <property type="match status" value="2"/>
</dbReference>
<protein>
    <submittedName>
        <fullName evidence="8">MFS transporter, ACS family, glucarate transporter</fullName>
    </submittedName>
</protein>
<feature type="transmembrane region" description="Helical" evidence="6">
    <location>
        <begin position="50"/>
        <end position="71"/>
    </location>
</feature>
<dbReference type="RefSeq" id="WP_146689562.1">
    <property type="nucleotide sequence ID" value="NZ_LT629750.1"/>
</dbReference>
<evidence type="ECO:0000256" key="2">
    <source>
        <dbReference type="ARBA" id="ARBA00022475"/>
    </source>
</evidence>
<evidence type="ECO:0000256" key="1">
    <source>
        <dbReference type="ARBA" id="ARBA00004651"/>
    </source>
</evidence>
<dbReference type="PIRSF" id="PIRSF002808">
    <property type="entry name" value="Hexose_phosphate_transp"/>
    <property type="match status" value="1"/>
</dbReference>
<feature type="transmembrane region" description="Helical" evidence="6">
    <location>
        <begin position="173"/>
        <end position="191"/>
    </location>
</feature>
<dbReference type="InterPro" id="IPR036259">
    <property type="entry name" value="MFS_trans_sf"/>
</dbReference>
<dbReference type="AlphaFoldDB" id="A0A1H1ZKR5"/>
<evidence type="ECO:0000256" key="4">
    <source>
        <dbReference type="ARBA" id="ARBA00022989"/>
    </source>
</evidence>
<dbReference type="EMBL" id="LT629750">
    <property type="protein sequence ID" value="SDT34243.1"/>
    <property type="molecule type" value="Genomic_DNA"/>
</dbReference>
<dbReference type="PROSITE" id="PS50850">
    <property type="entry name" value="MFS"/>
    <property type="match status" value="1"/>
</dbReference>
<dbReference type="CDD" id="cd17319">
    <property type="entry name" value="MFS_ExuT_GudP_like"/>
    <property type="match status" value="1"/>
</dbReference>
<name>A0A1H1ZKR5_9BRAD</name>
<keyword evidence="9" id="KW-1185">Reference proteome</keyword>
<keyword evidence="2" id="KW-1003">Cell membrane</keyword>
<dbReference type="GO" id="GO:0005886">
    <property type="term" value="C:plasma membrane"/>
    <property type="evidence" value="ECO:0007669"/>
    <property type="project" value="UniProtKB-SubCell"/>
</dbReference>
<evidence type="ECO:0000313" key="8">
    <source>
        <dbReference type="EMBL" id="SDT34243.1"/>
    </source>
</evidence>
<feature type="transmembrane region" description="Helical" evidence="6">
    <location>
        <begin position="370"/>
        <end position="394"/>
    </location>
</feature>
<dbReference type="SUPFAM" id="SSF103473">
    <property type="entry name" value="MFS general substrate transporter"/>
    <property type="match status" value="1"/>
</dbReference>
<evidence type="ECO:0000313" key="9">
    <source>
        <dbReference type="Proteomes" id="UP000243904"/>
    </source>
</evidence>
<feature type="transmembrane region" description="Helical" evidence="6">
    <location>
        <begin position="336"/>
        <end position="358"/>
    </location>
</feature>